<dbReference type="GO" id="GO:0000724">
    <property type="term" value="P:double-strand break repair via homologous recombination"/>
    <property type="evidence" value="ECO:0007669"/>
    <property type="project" value="InterPro"/>
</dbReference>
<dbReference type="EMBL" id="JASAOG010000105">
    <property type="protein sequence ID" value="KAK0051350.1"/>
    <property type="molecule type" value="Genomic_DNA"/>
</dbReference>
<dbReference type="PANTHER" id="PTHR16120">
    <property type="entry name" value="AP-5 COMPLEX SUBUNIT SIGMA-1"/>
    <property type="match status" value="1"/>
</dbReference>
<accession>A0AAD8F4T1</accession>
<dbReference type="GO" id="GO:0005770">
    <property type="term" value="C:late endosome"/>
    <property type="evidence" value="ECO:0007669"/>
    <property type="project" value="TreeGrafter"/>
</dbReference>
<dbReference type="GO" id="GO:0005764">
    <property type="term" value="C:lysosome"/>
    <property type="evidence" value="ECO:0007669"/>
    <property type="project" value="TreeGrafter"/>
</dbReference>
<protein>
    <submittedName>
        <fullName evidence="1">AP-5 complex subunit sigma-1</fullName>
    </submittedName>
</protein>
<organism evidence="1 2">
    <name type="scientific">Biomphalaria pfeifferi</name>
    <name type="common">Bloodfluke planorb</name>
    <name type="synonym">Freshwater snail</name>
    <dbReference type="NCBI Taxonomy" id="112525"/>
    <lineage>
        <taxon>Eukaryota</taxon>
        <taxon>Metazoa</taxon>
        <taxon>Spiralia</taxon>
        <taxon>Lophotrochozoa</taxon>
        <taxon>Mollusca</taxon>
        <taxon>Gastropoda</taxon>
        <taxon>Heterobranchia</taxon>
        <taxon>Euthyneura</taxon>
        <taxon>Panpulmonata</taxon>
        <taxon>Hygrophila</taxon>
        <taxon>Lymnaeoidea</taxon>
        <taxon>Planorbidae</taxon>
        <taxon>Biomphalaria</taxon>
    </lineage>
</organism>
<name>A0AAD8F4T1_BIOPF</name>
<dbReference type="GO" id="GO:0016197">
    <property type="term" value="P:endosomal transport"/>
    <property type="evidence" value="ECO:0007669"/>
    <property type="project" value="InterPro"/>
</dbReference>
<reference evidence="1" key="1">
    <citation type="journal article" date="2023" name="PLoS Negl. Trop. Dis.">
        <title>A genome sequence for Biomphalaria pfeifferi, the major vector snail for the human-infecting parasite Schistosoma mansoni.</title>
        <authorList>
            <person name="Bu L."/>
            <person name="Lu L."/>
            <person name="Laidemitt M.R."/>
            <person name="Zhang S.M."/>
            <person name="Mutuku M."/>
            <person name="Mkoji G."/>
            <person name="Steinauer M."/>
            <person name="Loker E.S."/>
        </authorList>
    </citation>
    <scope>NUCLEOTIDE SEQUENCE</scope>
    <source>
        <strain evidence="1">KasaAsao</strain>
    </source>
</reference>
<dbReference type="Proteomes" id="UP001233172">
    <property type="component" value="Unassembled WGS sequence"/>
</dbReference>
<dbReference type="GO" id="GO:0005829">
    <property type="term" value="C:cytosol"/>
    <property type="evidence" value="ECO:0007669"/>
    <property type="project" value="TreeGrafter"/>
</dbReference>
<proteinExistence type="predicted"/>
<dbReference type="AlphaFoldDB" id="A0AAD8F4T1"/>
<evidence type="ECO:0000313" key="2">
    <source>
        <dbReference type="Proteomes" id="UP001233172"/>
    </source>
</evidence>
<dbReference type="GO" id="GO:0030119">
    <property type="term" value="C:AP-type membrane coat adaptor complex"/>
    <property type="evidence" value="ECO:0007669"/>
    <property type="project" value="InterPro"/>
</dbReference>
<keyword evidence="2" id="KW-1185">Reference proteome</keyword>
<comment type="caution">
    <text evidence="1">The sequence shown here is derived from an EMBL/GenBank/DDBJ whole genome shotgun (WGS) entry which is preliminary data.</text>
</comment>
<dbReference type="PANTHER" id="PTHR16120:SF0">
    <property type="entry name" value="AP-5 COMPLEX SUBUNIT SIGMA-1"/>
    <property type="match status" value="1"/>
</dbReference>
<evidence type="ECO:0000313" key="1">
    <source>
        <dbReference type="EMBL" id="KAK0051350.1"/>
    </source>
</evidence>
<dbReference type="Pfam" id="PF15001">
    <property type="entry name" value="AP-5_subunit_s1"/>
    <property type="match status" value="1"/>
</dbReference>
<reference evidence="1" key="2">
    <citation type="submission" date="2023-04" db="EMBL/GenBank/DDBJ databases">
        <authorList>
            <person name="Bu L."/>
            <person name="Lu L."/>
            <person name="Laidemitt M.R."/>
            <person name="Zhang S.M."/>
            <person name="Mutuku M."/>
            <person name="Mkoji G."/>
            <person name="Steinauer M."/>
            <person name="Loker E.S."/>
        </authorList>
    </citation>
    <scope>NUCLEOTIDE SEQUENCE</scope>
    <source>
        <strain evidence="1">KasaAsao</strain>
        <tissue evidence="1">Whole Snail</tissue>
    </source>
</reference>
<gene>
    <name evidence="1" type="ORF">Bpfe_019296</name>
</gene>
<sequence length="193" mass="22507">MVLLFMITSSQNGLPYTLFFKYFHNDCKLETVSESDDDFRKKRKEKMKRVEEMLYSIYQFSIATNPRNAEADIQMLNGDIPVPELNMGHFKLYKNDPFDQDMHVIWTSVCGVILSFVCYSHENRIQAQSVLCLLVRQLFQRNILQPLEILAKPDKVFLLVTKFVPDGIIVFMNNRLIKQLERESDALFKAGAN</sequence>
<dbReference type="InterPro" id="IPR029392">
    <property type="entry name" value="AP-5_subunit_s1"/>
</dbReference>